<dbReference type="GO" id="GO:0005789">
    <property type="term" value="C:endoplasmic reticulum membrane"/>
    <property type="evidence" value="ECO:0007669"/>
    <property type="project" value="UniProtKB-SubCell"/>
</dbReference>
<keyword evidence="3" id="KW-0645">Protease</keyword>
<dbReference type="AlphaFoldDB" id="S8FLC2"/>
<sequence>MPIVFKVPPISLSTAHWLAGLFAVSYVGSLYLSKNARLSFRKGRVQLRQGQQRGKAQDERWRDDPEVIRARLVAVSVSTLSSCLVVLGLVWKVIDRKYGLFVAYETTLVRLGFDFTASRTALLLPCLVTPVLYLGPLYAYWLSGSLPFQCNWSWRWSFLPLFTTLQGVRNYVVGPITEEIVFRCCSLAVYHLAGASKAQMIFTTPWLFGLAHAHHAWDTFNRYGRTGAAAKRALLATIFQTVYTSLFGFHCAYLFLRTGSLLAPITAHIFCNIMGLPQYGEQIARFPLHRREIRIAYLLGVVGYVYTMGAWTRAEDSLYWRPPWDAHIITMY</sequence>
<dbReference type="Proteomes" id="UP000015241">
    <property type="component" value="Unassembled WGS sequence"/>
</dbReference>
<name>S8FLC2_FOMSC</name>
<evidence type="ECO:0000256" key="10">
    <source>
        <dbReference type="ARBA" id="ARBA00049729"/>
    </source>
</evidence>
<feature type="transmembrane region" description="Helical" evidence="11">
    <location>
        <begin position="261"/>
        <end position="279"/>
    </location>
</feature>
<evidence type="ECO:0000256" key="9">
    <source>
        <dbReference type="ARBA" id="ARBA00047280"/>
    </source>
</evidence>
<keyword evidence="6" id="KW-0256">Endoplasmic reticulum</keyword>
<dbReference type="EMBL" id="KE504137">
    <property type="protein sequence ID" value="EPT02156.1"/>
    <property type="molecule type" value="Genomic_DNA"/>
</dbReference>
<feature type="transmembrane region" description="Helical" evidence="11">
    <location>
        <begin position="15"/>
        <end position="32"/>
    </location>
</feature>
<evidence type="ECO:0000256" key="7">
    <source>
        <dbReference type="ARBA" id="ARBA00022989"/>
    </source>
</evidence>
<keyword evidence="4 11" id="KW-0812">Transmembrane</keyword>
<dbReference type="eggNOG" id="KOG4130">
    <property type="taxonomic scope" value="Eukaryota"/>
</dbReference>
<comment type="subcellular location">
    <subcellularLocation>
        <location evidence="1">Endoplasmic reticulum membrane</location>
        <topology evidence="1">Multi-pass membrane protein</topology>
    </subcellularLocation>
</comment>
<dbReference type="InterPro" id="IPR039731">
    <property type="entry name" value="Rce1"/>
</dbReference>
<evidence type="ECO:0000256" key="4">
    <source>
        <dbReference type="ARBA" id="ARBA00022692"/>
    </source>
</evidence>
<evidence type="ECO:0000256" key="3">
    <source>
        <dbReference type="ARBA" id="ARBA00022670"/>
    </source>
</evidence>
<evidence type="ECO:0000256" key="1">
    <source>
        <dbReference type="ARBA" id="ARBA00004477"/>
    </source>
</evidence>
<evidence type="ECO:0000256" key="5">
    <source>
        <dbReference type="ARBA" id="ARBA00022801"/>
    </source>
</evidence>
<dbReference type="HOGENOM" id="CLU_049909_1_0_1"/>
<dbReference type="Pfam" id="PF02517">
    <property type="entry name" value="Rce1-like"/>
    <property type="match status" value="1"/>
</dbReference>
<reference evidence="13 14" key="1">
    <citation type="journal article" date="2012" name="Science">
        <title>The Paleozoic origin of enzymatic lignin decomposition reconstructed from 31 fungal genomes.</title>
        <authorList>
            <person name="Floudas D."/>
            <person name="Binder M."/>
            <person name="Riley R."/>
            <person name="Barry K."/>
            <person name="Blanchette R.A."/>
            <person name="Henrissat B."/>
            <person name="Martinez A.T."/>
            <person name="Otillar R."/>
            <person name="Spatafora J.W."/>
            <person name="Yadav J.S."/>
            <person name="Aerts A."/>
            <person name="Benoit I."/>
            <person name="Boyd A."/>
            <person name="Carlson A."/>
            <person name="Copeland A."/>
            <person name="Coutinho P.M."/>
            <person name="de Vries R.P."/>
            <person name="Ferreira P."/>
            <person name="Findley K."/>
            <person name="Foster B."/>
            <person name="Gaskell J."/>
            <person name="Glotzer D."/>
            <person name="Gorecki P."/>
            <person name="Heitman J."/>
            <person name="Hesse C."/>
            <person name="Hori C."/>
            <person name="Igarashi K."/>
            <person name="Jurgens J.A."/>
            <person name="Kallen N."/>
            <person name="Kersten P."/>
            <person name="Kohler A."/>
            <person name="Kuees U."/>
            <person name="Kumar T.K.A."/>
            <person name="Kuo A."/>
            <person name="LaButti K."/>
            <person name="Larrondo L.F."/>
            <person name="Lindquist E."/>
            <person name="Ling A."/>
            <person name="Lombard V."/>
            <person name="Lucas S."/>
            <person name="Lundell T."/>
            <person name="Martin R."/>
            <person name="McLaughlin D.J."/>
            <person name="Morgenstern I."/>
            <person name="Morin E."/>
            <person name="Murat C."/>
            <person name="Nagy L.G."/>
            <person name="Nolan M."/>
            <person name="Ohm R.A."/>
            <person name="Patyshakuliyeva A."/>
            <person name="Rokas A."/>
            <person name="Ruiz-Duenas F.J."/>
            <person name="Sabat G."/>
            <person name="Salamov A."/>
            <person name="Samejima M."/>
            <person name="Schmutz J."/>
            <person name="Slot J.C."/>
            <person name="St John F."/>
            <person name="Stenlid J."/>
            <person name="Sun H."/>
            <person name="Sun S."/>
            <person name="Syed K."/>
            <person name="Tsang A."/>
            <person name="Wiebenga A."/>
            <person name="Young D."/>
            <person name="Pisabarro A."/>
            <person name="Eastwood D.C."/>
            <person name="Martin F."/>
            <person name="Cullen D."/>
            <person name="Grigoriev I.V."/>
            <person name="Hibbett D.S."/>
        </authorList>
    </citation>
    <scope>NUCLEOTIDE SEQUENCE</scope>
    <source>
        <strain evidence="14">FP-58527</strain>
    </source>
</reference>
<evidence type="ECO:0000256" key="6">
    <source>
        <dbReference type="ARBA" id="ARBA00022824"/>
    </source>
</evidence>
<keyword evidence="14" id="KW-1185">Reference proteome</keyword>
<evidence type="ECO:0000313" key="14">
    <source>
        <dbReference type="Proteomes" id="UP000015241"/>
    </source>
</evidence>
<keyword evidence="5" id="KW-0378">Hydrolase</keyword>
<dbReference type="GO" id="GO:0071586">
    <property type="term" value="P:CAAX-box protein processing"/>
    <property type="evidence" value="ECO:0007669"/>
    <property type="project" value="InterPro"/>
</dbReference>
<keyword evidence="8 11" id="KW-0472">Membrane</keyword>
<dbReference type="PANTHER" id="PTHR13046:SF0">
    <property type="entry name" value="CAAX PRENYL PROTEASE 2"/>
    <property type="match status" value="1"/>
</dbReference>
<keyword evidence="7 11" id="KW-1133">Transmembrane helix</keyword>
<comment type="catalytic activity">
    <reaction evidence="9">
        <text>Hydrolyzes the peptide bond -P2-(S-farnesyl or geranylgeranyl)C-P1'-P2'-P3'-COOH where P1' and P2' are amino acids with aliphatic sidechains and P3' is any C-terminal residue.</text>
        <dbReference type="EC" id="3.4.26.1"/>
    </reaction>
</comment>
<evidence type="ECO:0000313" key="13">
    <source>
        <dbReference type="EMBL" id="EPT02156.1"/>
    </source>
</evidence>
<feature type="transmembrane region" description="Helical" evidence="11">
    <location>
        <begin position="233"/>
        <end position="255"/>
    </location>
</feature>
<feature type="transmembrane region" description="Helical" evidence="11">
    <location>
        <begin position="72"/>
        <end position="94"/>
    </location>
</feature>
<comment type="similarity">
    <text evidence="2">Belongs to the peptidase U48 family.</text>
</comment>
<feature type="transmembrane region" description="Helical" evidence="11">
    <location>
        <begin position="295"/>
        <end position="314"/>
    </location>
</feature>
<accession>S8FLC2</accession>
<evidence type="ECO:0000259" key="12">
    <source>
        <dbReference type="Pfam" id="PF02517"/>
    </source>
</evidence>
<dbReference type="GO" id="GO:0004222">
    <property type="term" value="F:metalloendopeptidase activity"/>
    <property type="evidence" value="ECO:0007669"/>
    <property type="project" value="InterPro"/>
</dbReference>
<dbReference type="FunCoup" id="S8FLC2">
    <property type="interactions" value="313"/>
</dbReference>
<evidence type="ECO:0000256" key="8">
    <source>
        <dbReference type="ARBA" id="ARBA00023136"/>
    </source>
</evidence>
<dbReference type="InParanoid" id="S8FLC2"/>
<dbReference type="PANTHER" id="PTHR13046">
    <property type="entry name" value="PROTEASE U48 CAAX PRENYL PROTEASE RCE1"/>
    <property type="match status" value="1"/>
</dbReference>
<dbReference type="STRING" id="743788.S8FLC2"/>
<evidence type="ECO:0000256" key="11">
    <source>
        <dbReference type="SAM" id="Phobius"/>
    </source>
</evidence>
<evidence type="ECO:0000256" key="2">
    <source>
        <dbReference type="ARBA" id="ARBA00006897"/>
    </source>
</evidence>
<dbReference type="EC" id="3.4.26.1" evidence="10"/>
<proteinExistence type="inferred from homology"/>
<feature type="transmembrane region" description="Helical" evidence="11">
    <location>
        <begin position="121"/>
        <end position="141"/>
    </location>
</feature>
<feature type="domain" description="CAAX prenyl protease 2/Lysostaphin resistance protein A-like" evidence="12">
    <location>
        <begin position="163"/>
        <end position="274"/>
    </location>
</feature>
<organism evidence="13 14">
    <name type="scientific">Fomitopsis schrenkii</name>
    <name type="common">Brown rot fungus</name>
    <dbReference type="NCBI Taxonomy" id="2126942"/>
    <lineage>
        <taxon>Eukaryota</taxon>
        <taxon>Fungi</taxon>
        <taxon>Dikarya</taxon>
        <taxon>Basidiomycota</taxon>
        <taxon>Agaricomycotina</taxon>
        <taxon>Agaricomycetes</taxon>
        <taxon>Polyporales</taxon>
        <taxon>Fomitopsis</taxon>
    </lineage>
</organism>
<dbReference type="InterPro" id="IPR003675">
    <property type="entry name" value="Rce1/LyrA-like_dom"/>
</dbReference>
<gene>
    <name evidence="13" type="ORF">FOMPIDRAFT_1022972</name>
</gene>
<dbReference type="OrthoDB" id="271604at2759"/>
<protein>
    <recommendedName>
        <fullName evidence="10">intramembrane prenyl-peptidase Rce1</fullName>
        <ecNumber evidence="10">3.4.26.1</ecNumber>
    </recommendedName>
</protein>